<evidence type="ECO:0000259" key="2">
    <source>
        <dbReference type="Pfam" id="PF13548"/>
    </source>
</evidence>
<dbReference type="Proteomes" id="UP000198976">
    <property type="component" value="Chromosome I"/>
</dbReference>
<feature type="domain" description="DUF4126" evidence="2">
    <location>
        <begin position="3"/>
        <end position="185"/>
    </location>
</feature>
<dbReference type="Pfam" id="PF13548">
    <property type="entry name" value="DUF4126"/>
    <property type="match status" value="1"/>
</dbReference>
<gene>
    <name evidence="3" type="ORF">SAMN04489714_1385</name>
</gene>
<keyword evidence="1" id="KW-0472">Membrane</keyword>
<feature type="transmembrane region" description="Helical" evidence="1">
    <location>
        <begin position="157"/>
        <end position="186"/>
    </location>
</feature>
<keyword evidence="1" id="KW-0812">Transmembrane</keyword>
<evidence type="ECO:0000313" key="3">
    <source>
        <dbReference type="EMBL" id="SDT97892.1"/>
    </source>
</evidence>
<proteinExistence type="predicted"/>
<evidence type="ECO:0000256" key="1">
    <source>
        <dbReference type="SAM" id="Phobius"/>
    </source>
</evidence>
<dbReference type="InterPro" id="IPR025196">
    <property type="entry name" value="DUF4126"/>
</dbReference>
<accession>A0ABY0V8P9</accession>
<keyword evidence="1" id="KW-1133">Transmembrane helix</keyword>
<keyword evidence="4" id="KW-1185">Reference proteome</keyword>
<feature type="transmembrane region" description="Helical" evidence="1">
    <location>
        <begin position="41"/>
        <end position="62"/>
    </location>
</feature>
<protein>
    <recommendedName>
        <fullName evidence="2">DUF4126 domain-containing protein</fullName>
    </recommendedName>
</protein>
<reference evidence="3 4" key="1">
    <citation type="submission" date="2016-10" db="EMBL/GenBank/DDBJ databases">
        <authorList>
            <person name="Varghese N."/>
            <person name="Submissions S."/>
        </authorList>
    </citation>
    <scope>NUCLEOTIDE SEQUENCE [LARGE SCALE GENOMIC DNA]</scope>
    <source>
        <strain evidence="3 4">DSM 9169</strain>
    </source>
</reference>
<feature type="transmembrane region" description="Helical" evidence="1">
    <location>
        <begin position="135"/>
        <end position="151"/>
    </location>
</feature>
<dbReference type="RefSeq" id="WP_092648698.1">
    <property type="nucleotide sequence ID" value="NZ_LT629792.1"/>
</dbReference>
<feature type="transmembrane region" description="Helical" evidence="1">
    <location>
        <begin position="112"/>
        <end position="128"/>
    </location>
</feature>
<sequence>MEILTATGLSSAAGLNAYIPLLIMGALDKFTSWVNLPPAWNWLSSWWSLGILAVLLVVEVVADKIPALDSVNDIVHTFIRPASGGIVFASGVGAQTVATNDPDSFFADTSNWLPIVIGLVIALVVHLTKASARPIANVTTAGLATPFISAGEDTASLGISLLAVVAPIIALILVVIVIAFMAWAIVTVRRSLQRVPRSGRHEREIISDADTLDNFNDARGRPTRD</sequence>
<evidence type="ECO:0000313" key="4">
    <source>
        <dbReference type="Proteomes" id="UP000198976"/>
    </source>
</evidence>
<dbReference type="EMBL" id="LT629792">
    <property type="protein sequence ID" value="SDT97892.1"/>
    <property type="molecule type" value="Genomic_DNA"/>
</dbReference>
<name>A0ABY0V8P9_9ACTO</name>
<organism evidence="3 4">
    <name type="scientific">Schaalia radingae</name>
    <dbReference type="NCBI Taxonomy" id="131110"/>
    <lineage>
        <taxon>Bacteria</taxon>
        <taxon>Bacillati</taxon>
        <taxon>Actinomycetota</taxon>
        <taxon>Actinomycetes</taxon>
        <taxon>Actinomycetales</taxon>
        <taxon>Actinomycetaceae</taxon>
        <taxon>Schaalia</taxon>
    </lineage>
</organism>